<protein>
    <recommendedName>
        <fullName evidence="1">Serine aminopeptidase S33 domain-containing protein</fullName>
    </recommendedName>
</protein>
<dbReference type="PANTHER" id="PTHR43358">
    <property type="entry name" value="ALPHA/BETA-HYDROLASE"/>
    <property type="match status" value="1"/>
</dbReference>
<sequence length="484" mass="55199">MEIFQEGELEAEITKHELRATSVGSWWHLFSKTYEEMVELISRPVRAIYSINDLGHEQIQVASSDARKQGQEFIREDFYLENQRGEQLACSFWRRRHVRDGDPIVQLMLSLSCLSDEKKKKRVDDVIRQDTRNTERRRRYSDWNCQQTRERVNVDPCIIYLHGMSSSRKECIYMHRKILAKGFSLFAMDLSGSGLSGGDRVSFGSFERDDVRTAVDYLNATGRASAVGIWGRDIGSVAALLHVKDRMPYSYTTRTVSAREAAKLEIVKDETDHQLLCIPPLTGLKFRFHKYSAINGDFVLLAIDSTPVQGLSPASCYRLIQQSCKTNDGQARLHGYKRSSSKYGNDNFIFALTADCAYGDMEQVIWDMLQMITKSAERRSLFFPSAMVTAVQKLLSNSIGKAGGFSFSDVRLLDAVPHFTLPCLFISASKKDFFMPEHTKVLFNRYGGSKSYVQFTGQIDDNRPDEVLDTVISHFSKRLKLLKK</sequence>
<dbReference type="EMBL" id="CAKLCB010000167">
    <property type="protein sequence ID" value="CAH0516439.1"/>
    <property type="molecule type" value="Genomic_DNA"/>
</dbReference>
<dbReference type="PANTHER" id="PTHR43358:SF4">
    <property type="entry name" value="ALPHA_BETA HYDROLASE FOLD-1 DOMAIN-CONTAINING PROTEIN"/>
    <property type="match status" value="1"/>
</dbReference>
<evidence type="ECO:0000313" key="4">
    <source>
        <dbReference type="Proteomes" id="UP001158986"/>
    </source>
</evidence>
<reference evidence="2 4" key="1">
    <citation type="submission" date="2021-11" db="EMBL/GenBank/DDBJ databases">
        <authorList>
            <person name="Islam A."/>
            <person name="Islam S."/>
            <person name="Flora M.S."/>
            <person name="Rahman M."/>
            <person name="Ziaur R.M."/>
            <person name="Epstein J.H."/>
            <person name="Hassan M."/>
            <person name="Klassen M."/>
            <person name="Woodard K."/>
            <person name="Webb A."/>
            <person name="Webby R.J."/>
            <person name="El Zowalaty M.E."/>
        </authorList>
    </citation>
    <scope>NUCLEOTIDE SEQUENCE</scope>
    <source>
        <strain evidence="3">Pbs1</strain>
        <strain evidence="2">Pbs3</strain>
    </source>
</reference>
<evidence type="ECO:0000313" key="5">
    <source>
        <dbReference type="Proteomes" id="UP001160483"/>
    </source>
</evidence>
<proteinExistence type="predicted"/>
<accession>A0AAU9L091</accession>
<dbReference type="EMBL" id="CAKKTJ010000324">
    <property type="protein sequence ID" value="CAH0480261.1"/>
    <property type="molecule type" value="Genomic_DNA"/>
</dbReference>
<name>A0AAU9L091_9STRA</name>
<dbReference type="Pfam" id="PF12146">
    <property type="entry name" value="Hydrolase_4"/>
    <property type="match status" value="1"/>
</dbReference>
<gene>
    <name evidence="3" type="ORF">PBS001_LOCUS3107</name>
    <name evidence="2" type="ORF">PBS003_LOCUS6886</name>
</gene>
<feature type="domain" description="Serine aminopeptidase S33" evidence="1">
    <location>
        <begin position="156"/>
        <end position="246"/>
    </location>
</feature>
<keyword evidence="4" id="KW-1185">Reference proteome</keyword>
<dbReference type="SUPFAM" id="SSF53474">
    <property type="entry name" value="alpha/beta-Hydrolases"/>
    <property type="match status" value="1"/>
</dbReference>
<organism evidence="2 5">
    <name type="scientific">Peronospora belbahrii</name>
    <dbReference type="NCBI Taxonomy" id="622444"/>
    <lineage>
        <taxon>Eukaryota</taxon>
        <taxon>Sar</taxon>
        <taxon>Stramenopiles</taxon>
        <taxon>Oomycota</taxon>
        <taxon>Peronosporomycetes</taxon>
        <taxon>Peronosporales</taxon>
        <taxon>Peronosporaceae</taxon>
        <taxon>Peronospora</taxon>
    </lineage>
</organism>
<dbReference type="AlphaFoldDB" id="A0AAU9L091"/>
<dbReference type="InterPro" id="IPR029058">
    <property type="entry name" value="AB_hydrolase_fold"/>
</dbReference>
<dbReference type="Proteomes" id="UP001160483">
    <property type="component" value="Unassembled WGS sequence"/>
</dbReference>
<dbReference type="Gene3D" id="3.40.50.1820">
    <property type="entry name" value="alpha/beta hydrolase"/>
    <property type="match status" value="1"/>
</dbReference>
<dbReference type="InterPro" id="IPR052920">
    <property type="entry name" value="DNA-binding_regulatory"/>
</dbReference>
<dbReference type="InterPro" id="IPR022742">
    <property type="entry name" value="Hydrolase_4"/>
</dbReference>
<evidence type="ECO:0000313" key="2">
    <source>
        <dbReference type="EMBL" id="CAH0480261.1"/>
    </source>
</evidence>
<comment type="caution">
    <text evidence="2">The sequence shown here is derived from an EMBL/GenBank/DDBJ whole genome shotgun (WGS) entry which is preliminary data.</text>
</comment>
<evidence type="ECO:0000259" key="1">
    <source>
        <dbReference type="Pfam" id="PF12146"/>
    </source>
</evidence>
<evidence type="ECO:0000313" key="3">
    <source>
        <dbReference type="EMBL" id="CAH0516439.1"/>
    </source>
</evidence>
<dbReference type="Proteomes" id="UP001158986">
    <property type="component" value="Unassembled WGS sequence"/>
</dbReference>